<dbReference type="EMBL" id="CP131060">
    <property type="protein sequence ID" value="WNY26164.1"/>
    <property type="molecule type" value="Genomic_DNA"/>
</dbReference>
<dbReference type="GeneID" id="89230832"/>
<keyword evidence="2 4" id="KW-0808">Transferase</keyword>
<sequence length="404" mass="44643">MVTYSKLGSLFDGAGVFPLAANMCGLNPVWASEIEPFPIAVTKKRFPNMNHLGDVTKINGAGIEPVDVITFGSPCQDVSVAGKMDGLRDGTRSSLFFEAIRIIKEMRENTDAEQPRFVVWENVPGALQSNDGDDFRTVLEELAKIGDRNCSVPESPIKSGNRQKWPTAGQILGDGFSVAWRVLDAQFWGVPQARRRVFVVADFGRMDNDCAGRVLFVREGLSRNFASIRRAWEEDTGPFDDGPVGASEALIEVNEETGTVTINESVYRTINLYTGEGNSVPKIPDAGRVRRMSPVECAMLMGMPSWWTADVDGPFTEKVEYKMWGNSVALPCVLYVIEGVARELYKSNDAFVSYDVLVPAVREVHYYEYKEQERSATLKASGGTFGGGSETLVIENNYPIFKKI</sequence>
<dbReference type="Proteomes" id="UP001303587">
    <property type="component" value="Chromosome"/>
</dbReference>
<keyword evidence="5" id="KW-1185">Reference proteome</keyword>
<evidence type="ECO:0000256" key="3">
    <source>
        <dbReference type="ARBA" id="ARBA00022691"/>
    </source>
</evidence>
<evidence type="ECO:0000313" key="5">
    <source>
        <dbReference type="Proteomes" id="UP001303587"/>
    </source>
</evidence>
<keyword evidence="3" id="KW-0949">S-adenosyl-L-methionine</keyword>
<dbReference type="PROSITE" id="PS51679">
    <property type="entry name" value="SAM_MT_C5"/>
    <property type="match status" value="1"/>
</dbReference>
<dbReference type="SUPFAM" id="SSF53335">
    <property type="entry name" value="S-adenosyl-L-methionine-dependent methyltransferases"/>
    <property type="match status" value="1"/>
</dbReference>
<dbReference type="REBASE" id="767566">
    <property type="entry name" value="M2.MarAc7ORF17350P"/>
</dbReference>
<dbReference type="Gene3D" id="3.40.50.150">
    <property type="entry name" value="Vaccinia Virus protein VP39"/>
    <property type="match status" value="1"/>
</dbReference>
<reference evidence="4 5" key="1">
    <citation type="submission" date="2023-07" db="EMBL/GenBank/DDBJ databases">
        <title>Closed genoem sequence of Methanosarcinaceae archaeon Ac7.</title>
        <authorList>
            <person name="Poehlein A."/>
            <person name="Protasov E."/>
            <person name="Platt K."/>
            <person name="Reeh H."/>
            <person name="Daniel R."/>
            <person name="Brune A."/>
        </authorList>
    </citation>
    <scope>NUCLEOTIDE SEQUENCE [LARGE SCALE GENOMIC DNA]</scope>
    <source>
        <strain evidence="4 5">Ac7</strain>
    </source>
</reference>
<dbReference type="InterPro" id="IPR050750">
    <property type="entry name" value="C5-MTase"/>
</dbReference>
<evidence type="ECO:0000256" key="1">
    <source>
        <dbReference type="ARBA" id="ARBA00022603"/>
    </source>
</evidence>
<name>A0AA96ZUZ4_9EURY</name>
<keyword evidence="1 4" id="KW-0489">Methyltransferase</keyword>
<organism evidence="4 5">
    <name type="scientific">Methanolapillus millepedarum</name>
    <dbReference type="NCBI Taxonomy" id="3028296"/>
    <lineage>
        <taxon>Archaea</taxon>
        <taxon>Methanobacteriati</taxon>
        <taxon>Methanobacteriota</taxon>
        <taxon>Stenosarchaea group</taxon>
        <taxon>Methanomicrobia</taxon>
        <taxon>Methanosarcinales</taxon>
        <taxon>Methanosarcinaceae</taxon>
        <taxon>Methanolapillus</taxon>
    </lineage>
</organism>
<evidence type="ECO:0000256" key="2">
    <source>
        <dbReference type="ARBA" id="ARBA00022679"/>
    </source>
</evidence>
<protein>
    <submittedName>
        <fullName evidence="4">Modification methylase HhaI</fullName>
        <ecNumber evidence="4">2.1.1.37</ecNumber>
    </submittedName>
</protein>
<dbReference type="GO" id="GO:0032259">
    <property type="term" value="P:methylation"/>
    <property type="evidence" value="ECO:0007669"/>
    <property type="project" value="UniProtKB-KW"/>
</dbReference>
<gene>
    <name evidence="4" type="primary">hhaIM</name>
    <name evidence="4" type="ORF">MsAc7_17370</name>
</gene>
<dbReference type="GO" id="GO:0003886">
    <property type="term" value="F:DNA (cytosine-5-)-methyltransferase activity"/>
    <property type="evidence" value="ECO:0007669"/>
    <property type="project" value="UniProtKB-EC"/>
</dbReference>
<dbReference type="PANTHER" id="PTHR46098">
    <property type="entry name" value="TRNA (CYTOSINE(38)-C(5))-METHYLTRANSFERASE"/>
    <property type="match status" value="1"/>
</dbReference>
<dbReference type="EC" id="2.1.1.37" evidence="4"/>
<dbReference type="InterPro" id="IPR029063">
    <property type="entry name" value="SAM-dependent_MTases_sf"/>
</dbReference>
<dbReference type="Pfam" id="PF00145">
    <property type="entry name" value="DNA_methylase"/>
    <property type="match status" value="3"/>
</dbReference>
<dbReference type="PRINTS" id="PR00105">
    <property type="entry name" value="C5METTRFRASE"/>
</dbReference>
<evidence type="ECO:0000313" key="4">
    <source>
        <dbReference type="EMBL" id="WNY26164.1"/>
    </source>
</evidence>
<dbReference type="RefSeq" id="WP_338102495.1">
    <property type="nucleotide sequence ID" value="NZ_CP131060.1"/>
</dbReference>
<dbReference type="AlphaFoldDB" id="A0AA96ZUZ4"/>
<dbReference type="InterPro" id="IPR001525">
    <property type="entry name" value="C5_MeTfrase"/>
</dbReference>
<dbReference type="PANTHER" id="PTHR46098:SF1">
    <property type="entry name" value="TRNA (CYTOSINE(38)-C(5))-METHYLTRANSFERASE"/>
    <property type="match status" value="1"/>
</dbReference>
<accession>A0AA96ZUZ4</accession>
<proteinExistence type="predicted"/>